<dbReference type="STRING" id="1223802.SUTH_03036"/>
<dbReference type="PANTHER" id="PTHR41729">
    <property type="entry name" value="GLUTAMYL-TRNA SYNTHETASE"/>
    <property type="match status" value="1"/>
</dbReference>
<evidence type="ECO:0008006" key="3">
    <source>
        <dbReference type="Google" id="ProtNLM"/>
    </source>
</evidence>
<protein>
    <recommendedName>
        <fullName evidence="3">DUF4202 domain-containing protein</fullName>
    </recommendedName>
</protein>
<dbReference type="PANTHER" id="PTHR41729:SF1">
    <property type="entry name" value="GLUTAMYL-TRNA SYNTHETASE"/>
    <property type="match status" value="1"/>
</dbReference>
<dbReference type="InterPro" id="IPR025255">
    <property type="entry name" value="DUF4202"/>
</dbReference>
<dbReference type="EMBL" id="AP012547">
    <property type="protein sequence ID" value="BAO30814.1"/>
    <property type="molecule type" value="Genomic_DNA"/>
</dbReference>
<organism evidence="1 2">
    <name type="scientific">Sulfuritalea hydrogenivorans sk43H</name>
    <dbReference type="NCBI Taxonomy" id="1223802"/>
    <lineage>
        <taxon>Bacteria</taxon>
        <taxon>Pseudomonadati</taxon>
        <taxon>Pseudomonadota</taxon>
        <taxon>Betaproteobacteria</taxon>
        <taxon>Nitrosomonadales</taxon>
        <taxon>Sterolibacteriaceae</taxon>
        <taxon>Sulfuritalea</taxon>
    </lineage>
</organism>
<gene>
    <name evidence="1" type="ORF">SUTH_03036</name>
</gene>
<dbReference type="Pfam" id="PF13875">
    <property type="entry name" value="DUF4202"/>
    <property type="match status" value="1"/>
</dbReference>
<evidence type="ECO:0000313" key="2">
    <source>
        <dbReference type="Proteomes" id="UP000031637"/>
    </source>
</evidence>
<dbReference type="KEGG" id="shd:SUTH_03036"/>
<dbReference type="AlphaFoldDB" id="W0SHH0"/>
<sequence>MSELQARFERAIVLFDAANAEDPNQDQGQPKELLYARRMSDMLQRFAPEASEVVKLAVRAQHIRRWTVPRNSYPMTKEGYYAWRTGLYKFHAETAGALMRQAGYDEAMIDPVMAAVSKRGLKVNADTQLLEDVTDLVFIEHYMLGFAGQHAEYSEEKWLDIIRKTWRKMSEHARAFATSGGITLPEPLVPLILKAIGT</sequence>
<dbReference type="Proteomes" id="UP000031637">
    <property type="component" value="Chromosome"/>
</dbReference>
<name>W0SHH0_9PROT</name>
<accession>W0SHH0</accession>
<reference evidence="1 2" key="1">
    <citation type="journal article" date="2014" name="Syst. Appl. Microbiol.">
        <title>Complete genomes of freshwater sulfur oxidizers Sulfuricella denitrificans skB26 and Sulfuritalea hydrogenivorans sk43H: genetic insights into the sulfur oxidation pathway of betaproteobacteria.</title>
        <authorList>
            <person name="Watanabe T."/>
            <person name="Kojima H."/>
            <person name="Fukui M."/>
        </authorList>
    </citation>
    <scope>NUCLEOTIDE SEQUENCE [LARGE SCALE GENOMIC DNA]</scope>
    <source>
        <strain evidence="1">DSM22779</strain>
    </source>
</reference>
<dbReference type="OrthoDB" id="9799165at2"/>
<dbReference type="RefSeq" id="WP_041100402.1">
    <property type="nucleotide sequence ID" value="NZ_AP012547.1"/>
</dbReference>
<proteinExistence type="predicted"/>
<evidence type="ECO:0000313" key="1">
    <source>
        <dbReference type="EMBL" id="BAO30814.1"/>
    </source>
</evidence>
<dbReference type="HOGENOM" id="CLU_085403_0_0_4"/>
<keyword evidence="2" id="KW-1185">Reference proteome</keyword>